<organism evidence="2 3">
    <name type="scientific">Tothia fuscella</name>
    <dbReference type="NCBI Taxonomy" id="1048955"/>
    <lineage>
        <taxon>Eukaryota</taxon>
        <taxon>Fungi</taxon>
        <taxon>Dikarya</taxon>
        <taxon>Ascomycota</taxon>
        <taxon>Pezizomycotina</taxon>
        <taxon>Dothideomycetes</taxon>
        <taxon>Pleosporomycetidae</taxon>
        <taxon>Venturiales</taxon>
        <taxon>Cylindrosympodiaceae</taxon>
        <taxon>Tothia</taxon>
    </lineage>
</organism>
<keyword evidence="1" id="KW-0812">Transmembrane</keyword>
<accession>A0A9P4NW84</accession>
<evidence type="ECO:0000313" key="2">
    <source>
        <dbReference type="EMBL" id="KAF2432871.1"/>
    </source>
</evidence>
<proteinExistence type="predicted"/>
<evidence type="ECO:0000256" key="1">
    <source>
        <dbReference type="SAM" id="Phobius"/>
    </source>
</evidence>
<keyword evidence="1" id="KW-0472">Membrane</keyword>
<name>A0A9P4NW84_9PEZI</name>
<protein>
    <recommendedName>
        <fullName evidence="4">DUF676 domain-containing protein</fullName>
    </recommendedName>
</protein>
<dbReference type="EMBL" id="MU007023">
    <property type="protein sequence ID" value="KAF2432871.1"/>
    <property type="molecule type" value="Genomic_DNA"/>
</dbReference>
<reference evidence="2" key="1">
    <citation type="journal article" date="2020" name="Stud. Mycol.">
        <title>101 Dothideomycetes genomes: a test case for predicting lifestyles and emergence of pathogens.</title>
        <authorList>
            <person name="Haridas S."/>
            <person name="Albert R."/>
            <person name="Binder M."/>
            <person name="Bloem J."/>
            <person name="Labutti K."/>
            <person name="Salamov A."/>
            <person name="Andreopoulos B."/>
            <person name="Baker S."/>
            <person name="Barry K."/>
            <person name="Bills G."/>
            <person name="Bluhm B."/>
            <person name="Cannon C."/>
            <person name="Castanera R."/>
            <person name="Culley D."/>
            <person name="Daum C."/>
            <person name="Ezra D."/>
            <person name="Gonzalez J."/>
            <person name="Henrissat B."/>
            <person name="Kuo A."/>
            <person name="Liang C."/>
            <person name="Lipzen A."/>
            <person name="Lutzoni F."/>
            <person name="Magnuson J."/>
            <person name="Mondo S."/>
            <person name="Nolan M."/>
            <person name="Ohm R."/>
            <person name="Pangilinan J."/>
            <person name="Park H.-J."/>
            <person name="Ramirez L."/>
            <person name="Alfaro M."/>
            <person name="Sun H."/>
            <person name="Tritt A."/>
            <person name="Yoshinaga Y."/>
            <person name="Zwiers L.-H."/>
            <person name="Turgeon B."/>
            <person name="Goodwin S."/>
            <person name="Spatafora J."/>
            <person name="Crous P."/>
            <person name="Grigoriev I."/>
        </authorList>
    </citation>
    <scope>NUCLEOTIDE SEQUENCE</scope>
    <source>
        <strain evidence="2">CBS 130266</strain>
    </source>
</reference>
<sequence>MSRLETLEQLRERDDTFAPSDSTVARLEKLDRTVTFVPSQIGAADQVPVSYTSDPGRLLWYDLKLFASKLTKATGVFLPLRVGRDAQPYDELYPSVTNIWSCVLHTILGVNQGMFLCSLPWYLFAPVFWLILYVIFFFLINAGICRLLNGSDLKIYPTISVDPRGQFRDEYWIFMNGVSVGRGWLQANVNRLSQTFGRRVVGVHNPSDGIVFDLIQCVIQRNFSYSTSDVREAYLSIKEALLDKSIKKVVFILHSQGGIEGGLIMDWLFAECSRFQLRRMEIYTFGCAANHFNNPDYHETDGDQVTDGKCIEHIEHYANLGDFVSQIGVLNYTRVANRYMGRLFLSPDSGHLLNQHYLHTMFHLGQDGRVAENNPFMDLEVRVNYHDLDPGHEQMASFLTDRSGGVNFGSKMKFLDRGDAEKEKEAIAGQHVAFVGDVNRAVRPMVLLQSGQEPRRMFVKDFSRLWQYRNGGSPPDEPVKA</sequence>
<feature type="transmembrane region" description="Helical" evidence="1">
    <location>
        <begin position="121"/>
        <end position="144"/>
    </location>
</feature>
<keyword evidence="3" id="KW-1185">Reference proteome</keyword>
<dbReference type="SUPFAM" id="SSF53474">
    <property type="entry name" value="alpha/beta-Hydrolases"/>
    <property type="match status" value="1"/>
</dbReference>
<dbReference type="InterPro" id="IPR029058">
    <property type="entry name" value="AB_hydrolase_fold"/>
</dbReference>
<evidence type="ECO:0008006" key="4">
    <source>
        <dbReference type="Google" id="ProtNLM"/>
    </source>
</evidence>
<comment type="caution">
    <text evidence="2">The sequence shown here is derived from an EMBL/GenBank/DDBJ whole genome shotgun (WGS) entry which is preliminary data.</text>
</comment>
<dbReference type="PANTHER" id="PTHR42044:SF2">
    <property type="entry name" value="DUF676 DOMAIN-CONTAINING PROTEIN"/>
    <property type="match status" value="1"/>
</dbReference>
<dbReference type="AlphaFoldDB" id="A0A9P4NW84"/>
<dbReference type="OrthoDB" id="202545at2759"/>
<evidence type="ECO:0000313" key="3">
    <source>
        <dbReference type="Proteomes" id="UP000800235"/>
    </source>
</evidence>
<dbReference type="Proteomes" id="UP000800235">
    <property type="component" value="Unassembled WGS sequence"/>
</dbReference>
<keyword evidence="1" id="KW-1133">Transmembrane helix</keyword>
<dbReference type="PANTHER" id="PTHR42044">
    <property type="entry name" value="DUF676 DOMAIN-CONTAINING PROTEIN-RELATED"/>
    <property type="match status" value="1"/>
</dbReference>
<gene>
    <name evidence="2" type="ORF">EJ08DRAFT_100039</name>
</gene>